<dbReference type="AlphaFoldDB" id="A0A9C5YW02"/>
<organism evidence="3 4">
    <name type="scientific">Glossina fuscipes</name>
    <dbReference type="NCBI Taxonomy" id="7396"/>
    <lineage>
        <taxon>Eukaryota</taxon>
        <taxon>Metazoa</taxon>
        <taxon>Ecdysozoa</taxon>
        <taxon>Arthropoda</taxon>
        <taxon>Hexapoda</taxon>
        <taxon>Insecta</taxon>
        <taxon>Pterygota</taxon>
        <taxon>Neoptera</taxon>
        <taxon>Endopterygota</taxon>
        <taxon>Diptera</taxon>
        <taxon>Brachycera</taxon>
        <taxon>Muscomorpha</taxon>
        <taxon>Hippoboscoidea</taxon>
        <taxon>Glossinidae</taxon>
        <taxon>Glossina</taxon>
    </lineage>
</organism>
<dbReference type="GeneID" id="119636380"/>
<gene>
    <name evidence="4" type="primary">LOC119636380</name>
</gene>
<evidence type="ECO:0000313" key="3">
    <source>
        <dbReference type="Proteomes" id="UP000092443"/>
    </source>
</evidence>
<feature type="region of interest" description="Disordered" evidence="1">
    <location>
        <begin position="502"/>
        <end position="522"/>
    </location>
</feature>
<proteinExistence type="predicted"/>
<evidence type="ECO:0000256" key="1">
    <source>
        <dbReference type="SAM" id="MobiDB-lite"/>
    </source>
</evidence>
<evidence type="ECO:0000256" key="2">
    <source>
        <dbReference type="SAM" id="Phobius"/>
    </source>
</evidence>
<name>A0A9C5YW02_9MUSC</name>
<feature type="transmembrane region" description="Helical" evidence="2">
    <location>
        <begin position="364"/>
        <end position="385"/>
    </location>
</feature>
<reference evidence="4" key="1">
    <citation type="submission" date="2025-08" db="UniProtKB">
        <authorList>
            <consortium name="RefSeq"/>
        </authorList>
    </citation>
    <scope>IDENTIFICATION</scope>
    <source>
        <tissue evidence="4">Whole body pupa</tissue>
    </source>
</reference>
<sequence length="579" mass="62965">MKMFTTPKKHNLSNNCNTSAMITNRYKLSNSTPNLTVHSSNNNSNKRTSTAVYENGLMYGSICNADSVSKLNRTLPTRPEKEINNAGSSGLNKQNHCEINIVHSEDLAMESTALLANTLSPDNISQSDQNNTTTTVHDELKQLEQDSDFLESSIYSELQFPPSMYDTDGVCVDDDIVSVRIASPVSLPQTPTNTNGRAQQIKRIKRKHRTKSKCSATAAALLANQRASPTYPPRYTAIYVGSSHNQPDNRLTANHGNGNAATNAFGQIVSAAAASPFLNAAPVAPNGTYIEQFQYHQQRPMITSMTTLGRHRHHRALYNVGALSTNIVTEAELNTATSLSALPSTGLFSTLSFNLRKLCSRPSLPLVIGVLALGGVACTLVGIVLGSTGLIGHSTQYLSAALLLIGIGVSLLVISGAIWRLSLPDDVNECRCYRRMEICRNCNSPFCDSRVMTGGYLYPEFQHRPPPPSYLTSVNECGGLSFLLHSNNLRINTPPPVYQSQISLSTTTPSSNTSLSNTVNDTSTTSTNVLTSIINETNHNNAVNSATDHCNTNVLQTIRENQNVSTQTHKKELNYLELD</sequence>
<keyword evidence="2" id="KW-0812">Transmembrane</keyword>
<dbReference type="Proteomes" id="UP000092443">
    <property type="component" value="Unplaced"/>
</dbReference>
<dbReference type="RefSeq" id="XP_037887623.1">
    <property type="nucleotide sequence ID" value="XM_038031695.1"/>
</dbReference>
<protein>
    <submittedName>
        <fullName evidence="4">Uncharacterized protein LOC119636380</fullName>
    </submittedName>
</protein>
<accession>A0A9C5YW02</accession>
<evidence type="ECO:0000313" key="4">
    <source>
        <dbReference type="RefSeq" id="XP_037887623.1"/>
    </source>
</evidence>
<dbReference type="KEGG" id="gfs:119636380"/>
<feature type="compositionally biased region" description="Low complexity" evidence="1">
    <location>
        <begin position="503"/>
        <end position="522"/>
    </location>
</feature>
<keyword evidence="3" id="KW-1185">Reference proteome</keyword>
<feature type="transmembrane region" description="Helical" evidence="2">
    <location>
        <begin position="397"/>
        <end position="419"/>
    </location>
</feature>
<keyword evidence="2" id="KW-0472">Membrane</keyword>
<keyword evidence="2" id="KW-1133">Transmembrane helix</keyword>